<evidence type="ECO:0000256" key="1">
    <source>
        <dbReference type="ARBA" id="ARBA00007249"/>
    </source>
</evidence>
<feature type="region of interest" description="Disordered" evidence="4">
    <location>
        <begin position="1"/>
        <end position="57"/>
    </location>
</feature>
<dbReference type="PANTHER" id="PTHR43721:SF3">
    <property type="entry name" value="GTP-BINDING PROTEIN 2"/>
    <property type="match status" value="1"/>
</dbReference>
<dbReference type="CDD" id="cd03694">
    <property type="entry name" value="GTPBP_II"/>
    <property type="match status" value="1"/>
</dbReference>
<dbReference type="InterPro" id="IPR009000">
    <property type="entry name" value="Transl_B-barrel_sf"/>
</dbReference>
<dbReference type="InterPro" id="IPR009001">
    <property type="entry name" value="Transl_elong_EF1A/Init_IF2_C"/>
</dbReference>
<dbReference type="AlphaFoldDB" id="A0A8J5T7Y5"/>
<accession>A0A8J5T7Y5</accession>
<keyword evidence="3" id="KW-0342">GTP-binding</keyword>
<dbReference type="PANTHER" id="PTHR43721">
    <property type="entry name" value="ELONGATION FACTOR TU-RELATED"/>
    <property type="match status" value="1"/>
</dbReference>
<dbReference type="InterPro" id="IPR000795">
    <property type="entry name" value="T_Tr_GTP-bd_dom"/>
</dbReference>
<dbReference type="CDD" id="cd03708">
    <property type="entry name" value="GTPBP_III"/>
    <property type="match status" value="1"/>
</dbReference>
<protein>
    <submittedName>
        <fullName evidence="6">GTP-binding protein 2-like</fullName>
    </submittedName>
</protein>
<dbReference type="Gene3D" id="3.40.50.300">
    <property type="entry name" value="P-loop containing nucleotide triphosphate hydrolases"/>
    <property type="match status" value="1"/>
</dbReference>
<dbReference type="GO" id="GO:0003924">
    <property type="term" value="F:GTPase activity"/>
    <property type="evidence" value="ECO:0007669"/>
    <property type="project" value="InterPro"/>
</dbReference>
<dbReference type="GO" id="GO:0005525">
    <property type="term" value="F:GTP binding"/>
    <property type="evidence" value="ECO:0007669"/>
    <property type="project" value="UniProtKB-KW"/>
</dbReference>
<dbReference type="Pfam" id="PF00009">
    <property type="entry name" value="GTP_EFTU"/>
    <property type="match status" value="1"/>
</dbReference>
<feature type="domain" description="Tr-type G" evidence="5">
    <location>
        <begin position="217"/>
        <end position="449"/>
    </location>
</feature>
<dbReference type="PROSITE" id="PS51722">
    <property type="entry name" value="G_TR_2"/>
    <property type="match status" value="1"/>
</dbReference>
<name>A0A8J5T7Y5_HOMAM</name>
<evidence type="ECO:0000256" key="4">
    <source>
        <dbReference type="SAM" id="MobiDB-lite"/>
    </source>
</evidence>
<dbReference type="InterPro" id="IPR050055">
    <property type="entry name" value="EF-Tu_GTPase"/>
</dbReference>
<comment type="similarity">
    <text evidence="1">Belongs to the TRAFAC class translation factor GTPase superfamily. Classic translation factor GTPase family. EF-Tu/EF-1A subfamily.</text>
</comment>
<gene>
    <name evidence="6" type="primary">GTPBP2-L</name>
    <name evidence="6" type="ORF">Hamer_G008577</name>
</gene>
<proteinExistence type="inferred from homology"/>
<evidence type="ECO:0000259" key="5">
    <source>
        <dbReference type="PROSITE" id="PS51722"/>
    </source>
</evidence>
<keyword evidence="2" id="KW-0547">Nucleotide-binding</keyword>
<dbReference type="CDD" id="cd04165">
    <property type="entry name" value="GTPBP1_like"/>
    <property type="match status" value="1"/>
</dbReference>
<dbReference type="EMBL" id="JAHLQT010010178">
    <property type="protein sequence ID" value="KAG7173055.1"/>
    <property type="molecule type" value="Genomic_DNA"/>
</dbReference>
<feature type="compositionally biased region" description="Basic residues" evidence="4">
    <location>
        <begin position="24"/>
        <end position="37"/>
    </location>
</feature>
<dbReference type="Proteomes" id="UP000747542">
    <property type="component" value="Unassembled WGS sequence"/>
</dbReference>
<dbReference type="SUPFAM" id="SSF52540">
    <property type="entry name" value="P-loop containing nucleoside triphosphate hydrolases"/>
    <property type="match status" value="1"/>
</dbReference>
<evidence type="ECO:0000313" key="6">
    <source>
        <dbReference type="EMBL" id="KAG7173055.1"/>
    </source>
</evidence>
<evidence type="ECO:0000313" key="7">
    <source>
        <dbReference type="Proteomes" id="UP000747542"/>
    </source>
</evidence>
<keyword evidence="7" id="KW-1185">Reference proteome</keyword>
<sequence length="652" mass="72143">MSQVGGDETGIVSLFGPDEPQLNKNKKDKKNKKHKKQQQKENVSQNPEENAKKTKEDTMDTFLGLFDPAMENETTQDIDELNGNVSHDELQYKGRRGTLGGVRRGPSVAILPDQLPSEPQEGNIEYKLKLVNPNHERFKRLVSQMQWRLREGLGEAIYEIGVEDSGILLGLTQEELEASMKTLRRMAKQLGASLTVIREKTISGHNGQTRKAAEVLVRKLRIAVLGNSDVGKSTLLGVLTRGELDNGRGCARLNVFRHRHEVCSGKTSSISLQLMGFDSQGNVIDQTCTRSRDYDDEDICSQSIKIINFIDLAGDQKYLKTTVFGLSGYSPHYAVLVVSAFSGVAPMTEEHLSLARALDVPIVIVVTKTDIASPQQIQRTINDLKQFLTQPGYKRVPLIIQNEDDAITAGSNQLDNNIVPIFCASSVTGDGLTLLKKFLFVLPPRISNKEREKLEQEPAEFQIDEVFHVDHSIVVGGLLTKGVIMQGATLLLGPMDNCSFVPVTIGSIHRNKVPCRVVCAGQSASLSLQGPDLTLRKGMKLMSVEARPRACFYFQARTQVLHHSSSICRGFQTTVHIGNVRQTAVVEGILGSRGLHTNDRGSVIFRFLRQPELVQNGARLLFRQGSTKGIGKVIQVFEEEPDNVDLYNGLIR</sequence>
<dbReference type="InterPro" id="IPR035531">
    <property type="entry name" value="GTPBP1-like"/>
</dbReference>
<organism evidence="6 7">
    <name type="scientific">Homarus americanus</name>
    <name type="common">American lobster</name>
    <dbReference type="NCBI Taxonomy" id="6706"/>
    <lineage>
        <taxon>Eukaryota</taxon>
        <taxon>Metazoa</taxon>
        <taxon>Ecdysozoa</taxon>
        <taxon>Arthropoda</taxon>
        <taxon>Crustacea</taxon>
        <taxon>Multicrustacea</taxon>
        <taxon>Malacostraca</taxon>
        <taxon>Eumalacostraca</taxon>
        <taxon>Eucarida</taxon>
        <taxon>Decapoda</taxon>
        <taxon>Pleocyemata</taxon>
        <taxon>Astacidea</taxon>
        <taxon>Nephropoidea</taxon>
        <taxon>Nephropidae</taxon>
        <taxon>Homarus</taxon>
    </lineage>
</organism>
<dbReference type="InterPro" id="IPR027417">
    <property type="entry name" value="P-loop_NTPase"/>
</dbReference>
<dbReference type="FunFam" id="3.40.50.300:FF:000091">
    <property type="entry name" value="Probable GTP-binding protein 1"/>
    <property type="match status" value="1"/>
</dbReference>
<dbReference type="GO" id="GO:0003746">
    <property type="term" value="F:translation elongation factor activity"/>
    <property type="evidence" value="ECO:0007669"/>
    <property type="project" value="TreeGrafter"/>
</dbReference>
<evidence type="ECO:0000256" key="2">
    <source>
        <dbReference type="ARBA" id="ARBA00022741"/>
    </source>
</evidence>
<reference evidence="6" key="1">
    <citation type="journal article" date="2021" name="Sci. Adv.">
        <title>The American lobster genome reveals insights on longevity, neural, and immune adaptations.</title>
        <authorList>
            <person name="Polinski J.M."/>
            <person name="Zimin A.V."/>
            <person name="Clark K.F."/>
            <person name="Kohn A.B."/>
            <person name="Sadowski N."/>
            <person name="Timp W."/>
            <person name="Ptitsyn A."/>
            <person name="Khanna P."/>
            <person name="Romanova D.Y."/>
            <person name="Williams P."/>
            <person name="Greenwood S.J."/>
            <person name="Moroz L.L."/>
            <person name="Walt D.R."/>
            <person name="Bodnar A.G."/>
        </authorList>
    </citation>
    <scope>NUCLEOTIDE SEQUENCE</scope>
    <source>
        <strain evidence="6">GMGI-L3</strain>
    </source>
</reference>
<dbReference type="SUPFAM" id="SSF50447">
    <property type="entry name" value="Translation proteins"/>
    <property type="match status" value="1"/>
</dbReference>
<evidence type="ECO:0000256" key="3">
    <source>
        <dbReference type="ARBA" id="ARBA00023134"/>
    </source>
</evidence>
<comment type="caution">
    <text evidence="6">The sequence shown here is derived from an EMBL/GenBank/DDBJ whole genome shotgun (WGS) entry which is preliminary data.</text>
</comment>
<dbReference type="Gene3D" id="2.40.30.10">
    <property type="entry name" value="Translation factors"/>
    <property type="match status" value="1"/>
</dbReference>
<dbReference type="SUPFAM" id="SSF50465">
    <property type="entry name" value="EF-Tu/eEF-1alpha/eIF2-gamma C-terminal domain"/>
    <property type="match status" value="1"/>
</dbReference>